<dbReference type="InterPro" id="IPR006076">
    <property type="entry name" value="FAD-dep_OxRdtase"/>
</dbReference>
<dbReference type="Proteomes" id="UP001157017">
    <property type="component" value="Unassembled WGS sequence"/>
</dbReference>
<dbReference type="Pfam" id="PF01266">
    <property type="entry name" value="DAO"/>
    <property type="match status" value="1"/>
</dbReference>
<keyword evidence="4" id="KW-1185">Reference proteome</keyword>
<dbReference type="EMBL" id="BSUZ01000001">
    <property type="protein sequence ID" value="GMA85567.1"/>
    <property type="molecule type" value="Genomic_DNA"/>
</dbReference>
<dbReference type="PANTHER" id="PTHR13847">
    <property type="entry name" value="SARCOSINE DEHYDROGENASE-RELATED"/>
    <property type="match status" value="1"/>
</dbReference>
<feature type="compositionally biased region" description="Basic and acidic residues" evidence="1">
    <location>
        <begin position="164"/>
        <end position="175"/>
    </location>
</feature>
<name>A0ABQ6JCS6_9ACTN</name>
<evidence type="ECO:0000313" key="4">
    <source>
        <dbReference type="Proteomes" id="UP001157017"/>
    </source>
</evidence>
<dbReference type="Gene3D" id="3.50.50.60">
    <property type="entry name" value="FAD/NAD(P)-binding domain"/>
    <property type="match status" value="1"/>
</dbReference>
<evidence type="ECO:0000256" key="1">
    <source>
        <dbReference type="SAM" id="MobiDB-lite"/>
    </source>
</evidence>
<feature type="compositionally biased region" description="Basic residues" evidence="1">
    <location>
        <begin position="380"/>
        <end position="392"/>
    </location>
</feature>
<protein>
    <recommendedName>
        <fullName evidence="2">FAD dependent oxidoreductase domain-containing protein</fullName>
    </recommendedName>
</protein>
<accession>A0ABQ6JCS6</accession>
<dbReference type="Gene3D" id="3.30.9.10">
    <property type="entry name" value="D-Amino Acid Oxidase, subunit A, domain 2"/>
    <property type="match status" value="1"/>
</dbReference>
<sequence>MSGIHVEGASSTPYWLDTPDRPAPRPALVGDVDVDLLVIGGGFTGLWAALLALEEQPGADVVLLEGHRIGWAATGRNGGFCAASLTHGLANGVERWPDEMPLLTRLGQENLDAIEDAVRRYGIDCAFDRAGEARRRGRAVAARRAARGPRGRDVARPAAPAARRRADPRPRRLPDVPRWPLRPGRRRDPRPGPAGVGSGRRGRAAGGRLHEQTRVTGLLDLGDVVAVRTTSGTVRARRVVLGTNVFPSPVRRLRQYVVPVWDHVLVTEPLGADVLDALSWPRGYGIGDAGNQFHYYRRTADDRLLWGGYDALYYFGNDMSGRRARNARTERVLADHLLQTFPQARRRPHHPRLGRRHRHLLAVQRVLGDVARRAGGGGQRLHRARGGGHALRRPGLPRPAGRPRERADVAGDGAQQADPVPARAVPLGRHRA</sequence>
<feature type="region of interest" description="Disordered" evidence="1">
    <location>
        <begin position="373"/>
        <end position="432"/>
    </location>
</feature>
<evidence type="ECO:0000313" key="3">
    <source>
        <dbReference type="EMBL" id="GMA85567.1"/>
    </source>
</evidence>
<evidence type="ECO:0000259" key="2">
    <source>
        <dbReference type="Pfam" id="PF01266"/>
    </source>
</evidence>
<feature type="domain" description="FAD dependent oxidoreductase" evidence="2">
    <location>
        <begin position="35"/>
        <end position="354"/>
    </location>
</feature>
<organism evidence="3 4">
    <name type="scientific">Angustibacter aerolatus</name>
    <dbReference type="NCBI Taxonomy" id="1162965"/>
    <lineage>
        <taxon>Bacteria</taxon>
        <taxon>Bacillati</taxon>
        <taxon>Actinomycetota</taxon>
        <taxon>Actinomycetes</taxon>
        <taxon>Kineosporiales</taxon>
        <taxon>Kineosporiaceae</taxon>
    </lineage>
</organism>
<gene>
    <name evidence="3" type="ORF">GCM10025868_08170</name>
</gene>
<feature type="region of interest" description="Disordered" evidence="1">
    <location>
        <begin position="140"/>
        <end position="209"/>
    </location>
</feature>
<dbReference type="SUPFAM" id="SSF51905">
    <property type="entry name" value="FAD/NAD(P)-binding domain"/>
    <property type="match status" value="1"/>
</dbReference>
<reference evidence="4" key="1">
    <citation type="journal article" date="2019" name="Int. J. Syst. Evol. Microbiol.">
        <title>The Global Catalogue of Microorganisms (GCM) 10K type strain sequencing project: providing services to taxonomists for standard genome sequencing and annotation.</title>
        <authorList>
            <consortium name="The Broad Institute Genomics Platform"/>
            <consortium name="The Broad Institute Genome Sequencing Center for Infectious Disease"/>
            <person name="Wu L."/>
            <person name="Ma J."/>
        </authorList>
    </citation>
    <scope>NUCLEOTIDE SEQUENCE [LARGE SCALE GENOMIC DNA]</scope>
    <source>
        <strain evidence="4">NBRC 108730</strain>
    </source>
</reference>
<comment type="caution">
    <text evidence="3">The sequence shown here is derived from an EMBL/GenBank/DDBJ whole genome shotgun (WGS) entry which is preliminary data.</text>
</comment>
<dbReference type="InterPro" id="IPR036188">
    <property type="entry name" value="FAD/NAD-bd_sf"/>
</dbReference>
<dbReference type="PANTHER" id="PTHR13847:SF281">
    <property type="entry name" value="FAD DEPENDENT OXIDOREDUCTASE DOMAIN-CONTAINING PROTEIN"/>
    <property type="match status" value="1"/>
</dbReference>
<proteinExistence type="predicted"/>